<comment type="caution">
    <text evidence="1">The sequence shown here is derived from an EMBL/GenBank/DDBJ whole genome shotgun (WGS) entry which is preliminary data.</text>
</comment>
<reference evidence="1" key="2">
    <citation type="journal article" date="2023" name="IMA Fungus">
        <title>Comparative genomic study of the Penicillium genus elucidates a diverse pangenome and 15 lateral gene transfer events.</title>
        <authorList>
            <person name="Petersen C."/>
            <person name="Sorensen T."/>
            <person name="Nielsen M.R."/>
            <person name="Sondergaard T.E."/>
            <person name="Sorensen J.L."/>
            <person name="Fitzpatrick D.A."/>
            <person name="Frisvad J.C."/>
            <person name="Nielsen K.L."/>
        </authorList>
    </citation>
    <scope>NUCLEOTIDE SEQUENCE</scope>
    <source>
        <strain evidence="1">IBT 20477</strain>
    </source>
</reference>
<organism evidence="1 2">
    <name type="scientific">Penicillium cf. viridicatum</name>
    <dbReference type="NCBI Taxonomy" id="2972119"/>
    <lineage>
        <taxon>Eukaryota</taxon>
        <taxon>Fungi</taxon>
        <taxon>Dikarya</taxon>
        <taxon>Ascomycota</taxon>
        <taxon>Pezizomycotina</taxon>
        <taxon>Eurotiomycetes</taxon>
        <taxon>Eurotiomycetidae</taxon>
        <taxon>Eurotiales</taxon>
        <taxon>Aspergillaceae</taxon>
        <taxon>Penicillium</taxon>
    </lineage>
</organism>
<dbReference type="AlphaFoldDB" id="A0A9W9MXD1"/>
<proteinExistence type="predicted"/>
<gene>
    <name evidence="1" type="ORF">N7449_003669</name>
</gene>
<evidence type="ECO:0000313" key="2">
    <source>
        <dbReference type="Proteomes" id="UP001150942"/>
    </source>
</evidence>
<dbReference type="Proteomes" id="UP001150942">
    <property type="component" value="Unassembled WGS sequence"/>
</dbReference>
<name>A0A9W9MXD1_9EURO</name>
<sequence length="70" mass="8021">MIENTEWYKDTAKCSPLKPASTEHLKSLRSDWNLLSELATGQYHKVLIKAVAYGPPTRQRKPAGYFRLSK</sequence>
<evidence type="ECO:0000313" key="1">
    <source>
        <dbReference type="EMBL" id="KAJ5209290.1"/>
    </source>
</evidence>
<keyword evidence="2" id="KW-1185">Reference proteome</keyword>
<protein>
    <submittedName>
        <fullName evidence="1">Uncharacterized protein</fullName>
    </submittedName>
</protein>
<dbReference type="EMBL" id="JAPQKQ010000002">
    <property type="protein sequence ID" value="KAJ5209290.1"/>
    <property type="molecule type" value="Genomic_DNA"/>
</dbReference>
<accession>A0A9W9MXD1</accession>
<reference evidence="1" key="1">
    <citation type="submission" date="2022-11" db="EMBL/GenBank/DDBJ databases">
        <authorList>
            <person name="Petersen C."/>
        </authorList>
    </citation>
    <scope>NUCLEOTIDE SEQUENCE</scope>
    <source>
        <strain evidence="1">IBT 20477</strain>
    </source>
</reference>